<dbReference type="Gene3D" id="3.10.350.10">
    <property type="entry name" value="LysM domain"/>
    <property type="match status" value="1"/>
</dbReference>
<name>F5RLN1_9FIRM</name>
<evidence type="ECO:0000313" key="3">
    <source>
        <dbReference type="EMBL" id="EGK60080.1"/>
    </source>
</evidence>
<proteinExistence type="predicted"/>
<evidence type="ECO:0000259" key="2">
    <source>
        <dbReference type="Pfam" id="PF01476"/>
    </source>
</evidence>
<dbReference type="EMBL" id="AFHQ01000031">
    <property type="protein sequence ID" value="EGK60080.1"/>
    <property type="molecule type" value="Genomic_DNA"/>
</dbReference>
<accession>F5RLN1</accession>
<feature type="transmembrane region" description="Helical" evidence="1">
    <location>
        <begin position="33"/>
        <end position="52"/>
    </location>
</feature>
<dbReference type="AlphaFoldDB" id="F5RLN1"/>
<dbReference type="InterPro" id="IPR036779">
    <property type="entry name" value="LysM_dom_sf"/>
</dbReference>
<evidence type="ECO:0000313" key="4">
    <source>
        <dbReference type="Proteomes" id="UP000004067"/>
    </source>
</evidence>
<keyword evidence="1" id="KW-0812">Transmembrane</keyword>
<feature type="domain" description="LysM" evidence="2">
    <location>
        <begin position="67"/>
        <end position="115"/>
    </location>
</feature>
<gene>
    <name evidence="3" type="ORF">HMPREF9081_1167</name>
</gene>
<comment type="caution">
    <text evidence="3">The sequence shown here is derived from an EMBL/GenBank/DDBJ whole genome shotgun (WGS) entry which is preliminary data.</text>
</comment>
<reference evidence="3 4" key="1">
    <citation type="submission" date="2011-04" db="EMBL/GenBank/DDBJ databases">
        <authorList>
            <person name="Muzny D."/>
            <person name="Qin X."/>
            <person name="Deng J."/>
            <person name="Jiang H."/>
            <person name="Liu Y."/>
            <person name="Qu J."/>
            <person name="Song X.-Z."/>
            <person name="Zhang L."/>
            <person name="Thornton R."/>
            <person name="Coyle M."/>
            <person name="Francisco L."/>
            <person name="Jackson L."/>
            <person name="Javaid M."/>
            <person name="Korchina V."/>
            <person name="Kovar C."/>
            <person name="Mata R."/>
            <person name="Mathew T."/>
            <person name="Ngo R."/>
            <person name="Nguyen L."/>
            <person name="Nguyen N."/>
            <person name="Okwuonu G."/>
            <person name="Ongeri F."/>
            <person name="Pham C."/>
            <person name="Simmons D."/>
            <person name="Wilczek-Boney K."/>
            <person name="Hale W."/>
            <person name="Jakkamsetti A."/>
            <person name="Pham P."/>
            <person name="Ruth R."/>
            <person name="San Lucas F."/>
            <person name="Warren J."/>
            <person name="Zhang J."/>
            <person name="Zhao Z."/>
            <person name="Zhou C."/>
            <person name="Zhu D."/>
            <person name="Lee S."/>
            <person name="Bess C."/>
            <person name="Blankenburg K."/>
            <person name="Forbes L."/>
            <person name="Fu Q."/>
            <person name="Gubbala S."/>
            <person name="Hirani K."/>
            <person name="Jayaseelan J.C."/>
            <person name="Lara F."/>
            <person name="Munidasa M."/>
            <person name="Palculict T."/>
            <person name="Patil S."/>
            <person name="Pu L.-L."/>
            <person name="Saada N."/>
            <person name="Tang L."/>
            <person name="Weissenberger G."/>
            <person name="Zhu Y."/>
            <person name="Hemphill L."/>
            <person name="Shang Y."/>
            <person name="Youmans B."/>
            <person name="Ayvaz T."/>
            <person name="Ross M."/>
            <person name="Santibanez J."/>
            <person name="Aqrawi P."/>
            <person name="Gross S."/>
            <person name="Joshi V."/>
            <person name="Fowler G."/>
            <person name="Nazareth L."/>
            <person name="Reid J."/>
            <person name="Worley K."/>
            <person name="Petrosino J."/>
            <person name="Highlander S."/>
            <person name="Gibbs R."/>
        </authorList>
    </citation>
    <scope>NUCLEOTIDE SEQUENCE [LARGE SCALE GENOMIC DNA]</scope>
    <source>
        <strain evidence="3 4">DSM 2778</strain>
    </source>
</reference>
<dbReference type="Proteomes" id="UP000004067">
    <property type="component" value="Unassembled WGS sequence"/>
</dbReference>
<dbReference type="HOGENOM" id="CLU_2036432_0_0_9"/>
<sequence length="145" mass="16295">MTEHLFCVILYPNKGFENVYTDIYKTEVKMKRIGLALSVFALIWMGVSALHLTNPYLRSSEFIEVSVSRGENVWTIARRFATKETMVEQLEEAIIEVNGLAPDGAVAAGRRLRVPVIEPTEHLQAMAEHKSLDTAARAPYNDVTD</sequence>
<keyword evidence="1" id="KW-1133">Transmembrane helix</keyword>
<dbReference type="Pfam" id="PF01476">
    <property type="entry name" value="LysM"/>
    <property type="match status" value="1"/>
</dbReference>
<organism evidence="3 4">
    <name type="scientific">Centipeda periodontii DSM 2778</name>
    <dbReference type="NCBI Taxonomy" id="888060"/>
    <lineage>
        <taxon>Bacteria</taxon>
        <taxon>Bacillati</taxon>
        <taxon>Bacillota</taxon>
        <taxon>Negativicutes</taxon>
        <taxon>Selenomonadales</taxon>
        <taxon>Selenomonadaceae</taxon>
        <taxon>Centipeda</taxon>
    </lineage>
</organism>
<dbReference type="eggNOG" id="ENOG5033HK2">
    <property type="taxonomic scope" value="Bacteria"/>
</dbReference>
<dbReference type="InterPro" id="IPR018392">
    <property type="entry name" value="LysM"/>
</dbReference>
<protein>
    <recommendedName>
        <fullName evidence="2">LysM domain-containing protein</fullName>
    </recommendedName>
</protein>
<keyword evidence="4" id="KW-1185">Reference proteome</keyword>
<evidence type="ECO:0000256" key="1">
    <source>
        <dbReference type="SAM" id="Phobius"/>
    </source>
</evidence>
<dbReference type="STRING" id="888060.HMPREF9081_1167"/>
<keyword evidence="1" id="KW-0472">Membrane</keyword>